<evidence type="ECO:0000256" key="3">
    <source>
        <dbReference type="ARBA" id="ARBA00022723"/>
    </source>
</evidence>
<dbReference type="PANTHER" id="PTHR38344:SF1">
    <property type="entry name" value="INORGANIC CARBON TRANSPORTER SUBUNIT DABA-RELATED"/>
    <property type="match status" value="1"/>
</dbReference>
<keyword evidence="5" id="KW-0472">Membrane</keyword>
<dbReference type="InterPro" id="IPR018752">
    <property type="entry name" value="DabA"/>
</dbReference>
<dbReference type="OrthoDB" id="448576at2759"/>
<sequence>AKAWKAFKLSAVSSFTYVETAGLLFAGKLVGDSARLTRTVSDPNTDGLDESVIDRVGPRLDPRAVAGRLTGFDDAQRVAMAEAVLRAMSMTQDFARLVLLTGHGSTTVNNPHASGLDCGACGGHTGEANARVAAAILNDPGVRRGLAGKGIDIPEDTWFLGCLHDTTTDEVHIFDADDLPA</sequence>
<keyword evidence="3" id="KW-0479">Metal-binding</keyword>
<name>A0A401U230_CHIPU</name>
<dbReference type="GO" id="GO:0046872">
    <property type="term" value="F:metal ion binding"/>
    <property type="evidence" value="ECO:0007669"/>
    <property type="project" value="UniProtKB-KW"/>
</dbReference>
<dbReference type="AlphaFoldDB" id="A0A401U230"/>
<protein>
    <recommendedName>
        <fullName evidence="8">DUF2309 domain-containing protein</fullName>
    </recommendedName>
</protein>
<dbReference type="Proteomes" id="UP000287033">
    <property type="component" value="Unassembled WGS sequence"/>
</dbReference>
<keyword evidence="7" id="KW-1185">Reference proteome</keyword>
<evidence type="ECO:0000313" key="6">
    <source>
        <dbReference type="EMBL" id="GCC48906.1"/>
    </source>
</evidence>
<comment type="caution">
    <text evidence="6">The sequence shown here is derived from an EMBL/GenBank/DDBJ whole genome shotgun (WGS) entry which is preliminary data.</text>
</comment>
<proteinExistence type="predicted"/>
<accession>A0A401U230</accession>
<evidence type="ECO:0000256" key="4">
    <source>
        <dbReference type="ARBA" id="ARBA00022833"/>
    </source>
</evidence>
<dbReference type="Pfam" id="PF10070">
    <property type="entry name" value="DabA"/>
    <property type="match status" value="1"/>
</dbReference>
<feature type="non-terminal residue" evidence="6">
    <location>
        <position position="181"/>
    </location>
</feature>
<evidence type="ECO:0000256" key="1">
    <source>
        <dbReference type="ARBA" id="ARBA00022448"/>
    </source>
</evidence>
<evidence type="ECO:0000256" key="2">
    <source>
        <dbReference type="ARBA" id="ARBA00022475"/>
    </source>
</evidence>
<keyword evidence="4" id="KW-0862">Zinc</keyword>
<organism evidence="6 7">
    <name type="scientific">Chiloscyllium punctatum</name>
    <name type="common">Brownbanded bambooshark</name>
    <name type="synonym">Hemiscyllium punctatum</name>
    <dbReference type="NCBI Taxonomy" id="137246"/>
    <lineage>
        <taxon>Eukaryota</taxon>
        <taxon>Metazoa</taxon>
        <taxon>Chordata</taxon>
        <taxon>Craniata</taxon>
        <taxon>Vertebrata</taxon>
        <taxon>Chondrichthyes</taxon>
        <taxon>Elasmobranchii</taxon>
        <taxon>Galeomorphii</taxon>
        <taxon>Galeoidea</taxon>
        <taxon>Orectolobiformes</taxon>
        <taxon>Hemiscylliidae</taxon>
        <taxon>Chiloscyllium</taxon>
    </lineage>
</organism>
<keyword evidence="2" id="KW-1003">Cell membrane</keyword>
<evidence type="ECO:0000256" key="5">
    <source>
        <dbReference type="ARBA" id="ARBA00023136"/>
    </source>
</evidence>
<gene>
    <name evidence="6" type="ORF">chiPu_0033097</name>
</gene>
<evidence type="ECO:0008006" key="8">
    <source>
        <dbReference type="Google" id="ProtNLM"/>
    </source>
</evidence>
<dbReference type="EMBL" id="BEZZ01254308">
    <property type="protein sequence ID" value="GCC48906.1"/>
    <property type="molecule type" value="Genomic_DNA"/>
</dbReference>
<reference evidence="6 7" key="1">
    <citation type="journal article" date="2018" name="Nat. Ecol. Evol.">
        <title>Shark genomes provide insights into elasmobranch evolution and the origin of vertebrates.</title>
        <authorList>
            <person name="Hara Y"/>
            <person name="Yamaguchi K"/>
            <person name="Onimaru K"/>
            <person name="Kadota M"/>
            <person name="Koyanagi M"/>
            <person name="Keeley SD"/>
            <person name="Tatsumi K"/>
            <person name="Tanaka K"/>
            <person name="Motone F"/>
            <person name="Kageyama Y"/>
            <person name="Nozu R"/>
            <person name="Adachi N"/>
            <person name="Nishimura O"/>
            <person name="Nakagawa R"/>
            <person name="Tanegashima C"/>
            <person name="Kiyatake I"/>
            <person name="Matsumoto R"/>
            <person name="Murakumo K"/>
            <person name="Nishida K"/>
            <person name="Terakita A"/>
            <person name="Kuratani S"/>
            <person name="Sato K"/>
            <person name="Hyodo S Kuraku.S."/>
        </authorList>
    </citation>
    <scope>NUCLEOTIDE SEQUENCE [LARGE SCALE GENOMIC DNA]</scope>
</reference>
<evidence type="ECO:0000313" key="7">
    <source>
        <dbReference type="Proteomes" id="UP000287033"/>
    </source>
</evidence>
<keyword evidence="1" id="KW-0813">Transport</keyword>
<dbReference type="PANTHER" id="PTHR38344">
    <property type="entry name" value="UPF0753 PROTEIN AQ_863"/>
    <property type="match status" value="1"/>
</dbReference>
<feature type="non-terminal residue" evidence="6">
    <location>
        <position position="1"/>
    </location>
</feature>